<comment type="caution">
    <text evidence="2">The sequence shown here is derived from an EMBL/GenBank/DDBJ whole genome shotgun (WGS) entry which is preliminary data.</text>
</comment>
<sequence>MSNHSFGLLNIISSIINEERDGNDVAIARYLISNLRNSEAINVSTITEKAHVTRSAVRRFCNRLGYQSLSELKNSFSQLVFPSDFRHRDPNLSFSEYRAELDVRMMEMYAEVESRISDTLLDELANEIVQHRNVELLCTNNVSGNLTRFQQEMFFAGKVIRLNTQENGKPPMHVETYHDSLVIVVSVSGMFARELDERMWTRTAKKVLITAFSSKDTASHFDKAYYLSDRGNGIDELGVYSKYAITYLFDLLSSRYITRYKTPGNPLFGPAVSWPEIIE</sequence>
<proteinExistence type="predicted"/>
<dbReference type="PANTHER" id="PTHR30514:SF10">
    <property type="entry name" value="MURR_RPIR FAMILY TRANSCRIPTIONAL REGULATOR"/>
    <property type="match status" value="1"/>
</dbReference>
<accession>B6GAG5</accession>
<dbReference type="GO" id="GO:0097367">
    <property type="term" value="F:carbohydrate derivative binding"/>
    <property type="evidence" value="ECO:0007669"/>
    <property type="project" value="InterPro"/>
</dbReference>
<evidence type="ECO:0000313" key="2">
    <source>
        <dbReference type="EMBL" id="EEA90718.1"/>
    </source>
</evidence>
<protein>
    <submittedName>
        <fullName evidence="2">Transcriptional regulator, RpiR family</fullName>
    </submittedName>
</protein>
<feature type="domain" description="HTH rpiR-type" evidence="1">
    <location>
        <begin position="7"/>
        <end position="83"/>
    </location>
</feature>
<dbReference type="eggNOG" id="ENOG5033NIC">
    <property type="taxonomic scope" value="Bacteria"/>
</dbReference>
<dbReference type="RefSeq" id="WP_006720718.1">
    <property type="nucleotide sequence ID" value="NZ_CP085935.1"/>
</dbReference>
<dbReference type="GO" id="GO:0003677">
    <property type="term" value="F:DNA binding"/>
    <property type="evidence" value="ECO:0007669"/>
    <property type="project" value="InterPro"/>
</dbReference>
<evidence type="ECO:0000259" key="1">
    <source>
        <dbReference type="PROSITE" id="PS51071"/>
    </source>
</evidence>
<dbReference type="GO" id="GO:0003700">
    <property type="term" value="F:DNA-binding transcription factor activity"/>
    <property type="evidence" value="ECO:0007669"/>
    <property type="project" value="InterPro"/>
</dbReference>
<dbReference type="InterPro" id="IPR036388">
    <property type="entry name" value="WH-like_DNA-bd_sf"/>
</dbReference>
<keyword evidence="3" id="KW-1185">Reference proteome</keyword>
<dbReference type="InterPro" id="IPR000281">
    <property type="entry name" value="HTH_RpiR"/>
</dbReference>
<gene>
    <name evidence="2" type="ORF">COLSTE_01064</name>
</gene>
<dbReference type="HOGENOM" id="CLU_055769_6_0_11"/>
<dbReference type="InterPro" id="IPR009057">
    <property type="entry name" value="Homeodomain-like_sf"/>
</dbReference>
<dbReference type="AlphaFoldDB" id="B6GAG5"/>
<evidence type="ECO:0000313" key="3">
    <source>
        <dbReference type="Proteomes" id="UP000003560"/>
    </source>
</evidence>
<dbReference type="GeneID" id="98001978"/>
<dbReference type="InterPro" id="IPR047640">
    <property type="entry name" value="RpiR-like"/>
</dbReference>
<dbReference type="STRING" id="445975.COLSTE_01064"/>
<dbReference type="Gene3D" id="1.10.10.10">
    <property type="entry name" value="Winged helix-like DNA-binding domain superfamily/Winged helix DNA-binding domain"/>
    <property type="match status" value="1"/>
</dbReference>
<reference evidence="2 3" key="1">
    <citation type="submission" date="2008-10" db="EMBL/GenBank/DDBJ databases">
        <title>Draft genome sequence of Collinsella stercoris (DSM 13279).</title>
        <authorList>
            <person name="Sudarsanam P."/>
            <person name="Ley R."/>
            <person name="Guruge J."/>
            <person name="Turnbaugh P.J."/>
            <person name="Mahowald M."/>
            <person name="Liep D."/>
            <person name="Gordon J."/>
        </authorList>
    </citation>
    <scope>NUCLEOTIDE SEQUENCE [LARGE SCALE GENOMIC DNA]</scope>
    <source>
        <strain evidence="2 3">DSM 13279</strain>
    </source>
</reference>
<name>B6GAG5_9ACTN</name>
<reference evidence="2 3" key="2">
    <citation type="submission" date="2008-10" db="EMBL/GenBank/DDBJ databases">
        <authorList>
            <person name="Fulton L."/>
            <person name="Clifton S."/>
            <person name="Fulton B."/>
            <person name="Xu J."/>
            <person name="Minx P."/>
            <person name="Pepin K.H."/>
            <person name="Johnson M."/>
            <person name="Thiruvilangam P."/>
            <person name="Bhonagiri V."/>
            <person name="Nash W.E."/>
            <person name="Mardis E.R."/>
            <person name="Wilson R.K."/>
        </authorList>
    </citation>
    <scope>NUCLEOTIDE SEQUENCE [LARGE SCALE GENOMIC DNA]</scope>
    <source>
        <strain evidence="2 3">DSM 13279</strain>
    </source>
</reference>
<dbReference type="PROSITE" id="PS51071">
    <property type="entry name" value="HTH_RPIR"/>
    <property type="match status" value="1"/>
</dbReference>
<organism evidence="2 3">
    <name type="scientific">Collinsella stercoris DSM 13279</name>
    <dbReference type="NCBI Taxonomy" id="445975"/>
    <lineage>
        <taxon>Bacteria</taxon>
        <taxon>Bacillati</taxon>
        <taxon>Actinomycetota</taxon>
        <taxon>Coriobacteriia</taxon>
        <taxon>Coriobacteriales</taxon>
        <taxon>Coriobacteriaceae</taxon>
        <taxon>Collinsella</taxon>
    </lineage>
</organism>
<dbReference type="PANTHER" id="PTHR30514">
    <property type="entry name" value="GLUCOKINASE"/>
    <property type="match status" value="1"/>
</dbReference>
<dbReference type="EMBL" id="ABXJ01000060">
    <property type="protein sequence ID" value="EEA90718.1"/>
    <property type="molecule type" value="Genomic_DNA"/>
</dbReference>
<dbReference type="Proteomes" id="UP000003560">
    <property type="component" value="Unassembled WGS sequence"/>
</dbReference>
<dbReference type="SUPFAM" id="SSF46689">
    <property type="entry name" value="Homeodomain-like"/>
    <property type="match status" value="1"/>
</dbReference>
<dbReference type="Pfam" id="PF01418">
    <property type="entry name" value="HTH_6"/>
    <property type="match status" value="1"/>
</dbReference>